<dbReference type="Proteomes" id="UP000190285">
    <property type="component" value="Unassembled WGS sequence"/>
</dbReference>
<dbReference type="InterPro" id="IPR036513">
    <property type="entry name" value="STAS_dom_sf"/>
</dbReference>
<organism evidence="5 6">
    <name type="scientific">Maledivibacter halophilus</name>
    <dbReference type="NCBI Taxonomy" id="36842"/>
    <lineage>
        <taxon>Bacteria</taxon>
        <taxon>Bacillati</taxon>
        <taxon>Bacillota</taxon>
        <taxon>Clostridia</taxon>
        <taxon>Peptostreptococcales</taxon>
        <taxon>Caminicellaceae</taxon>
        <taxon>Maledivibacter</taxon>
    </lineage>
</organism>
<protein>
    <recommendedName>
        <fullName evidence="2">Anti-sigma factor antagonist</fullName>
    </recommendedName>
</protein>
<dbReference type="AlphaFoldDB" id="A0A1T5MKX8"/>
<dbReference type="PANTHER" id="PTHR33495">
    <property type="entry name" value="ANTI-SIGMA FACTOR ANTAGONIST TM_1081-RELATED-RELATED"/>
    <property type="match status" value="1"/>
</dbReference>
<gene>
    <name evidence="5" type="ORF">SAMN02194393_04924</name>
</gene>
<dbReference type="PROSITE" id="PS50801">
    <property type="entry name" value="STAS"/>
    <property type="match status" value="1"/>
</dbReference>
<feature type="domain" description="STAS" evidence="4">
    <location>
        <begin position="18"/>
        <end position="104"/>
    </location>
</feature>
<dbReference type="PANTHER" id="PTHR33495:SF2">
    <property type="entry name" value="ANTI-SIGMA FACTOR ANTAGONIST TM_1081-RELATED"/>
    <property type="match status" value="1"/>
</dbReference>
<dbReference type="RefSeq" id="WP_079495503.1">
    <property type="nucleotide sequence ID" value="NZ_FUZT01000018.1"/>
</dbReference>
<proteinExistence type="inferred from homology"/>
<keyword evidence="6" id="KW-1185">Reference proteome</keyword>
<evidence type="ECO:0000256" key="1">
    <source>
        <dbReference type="ARBA" id="ARBA00009013"/>
    </source>
</evidence>
<sequence length="104" mass="11979">MSLNINKTFNNEKNLWEVKLMGEVDIYNANNLKENLNNLLQEKETDIELDCEELEYIDSTGLGVLIGILKKLKNIEKNIIISNPKPNMSKLLRITGLDQIFVMK</sequence>
<feature type="coiled-coil region" evidence="3">
    <location>
        <begin position="26"/>
        <end position="53"/>
    </location>
</feature>
<evidence type="ECO:0000313" key="6">
    <source>
        <dbReference type="Proteomes" id="UP000190285"/>
    </source>
</evidence>
<name>A0A1T5MKX8_9FIRM</name>
<evidence type="ECO:0000259" key="4">
    <source>
        <dbReference type="PROSITE" id="PS50801"/>
    </source>
</evidence>
<dbReference type="STRING" id="36842.SAMN02194393_04924"/>
<dbReference type="InterPro" id="IPR002645">
    <property type="entry name" value="STAS_dom"/>
</dbReference>
<evidence type="ECO:0000256" key="2">
    <source>
        <dbReference type="RuleBase" id="RU003749"/>
    </source>
</evidence>
<dbReference type="InterPro" id="IPR003658">
    <property type="entry name" value="Anti-sigma_ant"/>
</dbReference>
<evidence type="ECO:0000313" key="5">
    <source>
        <dbReference type="EMBL" id="SKC88846.1"/>
    </source>
</evidence>
<dbReference type="SUPFAM" id="SSF52091">
    <property type="entry name" value="SpoIIaa-like"/>
    <property type="match status" value="1"/>
</dbReference>
<keyword evidence="3" id="KW-0175">Coiled coil</keyword>
<dbReference type="GO" id="GO:0043856">
    <property type="term" value="F:anti-sigma factor antagonist activity"/>
    <property type="evidence" value="ECO:0007669"/>
    <property type="project" value="InterPro"/>
</dbReference>
<accession>A0A1T5MKX8</accession>
<dbReference type="Pfam" id="PF01740">
    <property type="entry name" value="STAS"/>
    <property type="match status" value="1"/>
</dbReference>
<evidence type="ECO:0000256" key="3">
    <source>
        <dbReference type="SAM" id="Coils"/>
    </source>
</evidence>
<dbReference type="NCBIfam" id="TIGR00377">
    <property type="entry name" value="ant_ant_sig"/>
    <property type="match status" value="1"/>
</dbReference>
<dbReference type="Gene3D" id="3.30.750.24">
    <property type="entry name" value="STAS domain"/>
    <property type="match status" value="1"/>
</dbReference>
<reference evidence="5 6" key="1">
    <citation type="submission" date="2017-02" db="EMBL/GenBank/DDBJ databases">
        <authorList>
            <person name="Peterson S.W."/>
        </authorList>
    </citation>
    <scope>NUCLEOTIDE SEQUENCE [LARGE SCALE GENOMIC DNA]</scope>
    <source>
        <strain evidence="5 6">M1</strain>
    </source>
</reference>
<dbReference type="EMBL" id="FUZT01000018">
    <property type="protein sequence ID" value="SKC88846.1"/>
    <property type="molecule type" value="Genomic_DNA"/>
</dbReference>
<comment type="similarity">
    <text evidence="1 2">Belongs to the anti-sigma-factor antagonist family.</text>
</comment>
<dbReference type="CDD" id="cd07043">
    <property type="entry name" value="STAS_anti-anti-sigma_factors"/>
    <property type="match status" value="1"/>
</dbReference>